<sequence>MERKWKHRETRGFFRERERENATVVRHEIVSRPTRECKRRVGRGCYQTYERVQATREDEVVTRDTRECKRRVKTRLLPEIRESASVPRDEVCHNDNEFSPKKVRVCAERLVAGTLGDPPSHSAFCSLLGQNNLTIASLGNVPPLAPTAACMILLSFLSHHPSPSLSLFIAWRIELRWLLPCTCEVIFFFFFFTGSKSHPRHLLLLLLFHVSSSSTSVV</sequence>
<protein>
    <recommendedName>
        <fullName evidence="4">Transmembrane protein</fullName>
    </recommendedName>
</protein>
<gene>
    <name evidence="2" type="ORF">CSSPTR1EN2_LOCUS22699</name>
</gene>
<feature type="transmembrane region" description="Helical" evidence="1">
    <location>
        <begin position="177"/>
        <end position="194"/>
    </location>
</feature>
<evidence type="ECO:0008006" key="4">
    <source>
        <dbReference type="Google" id="ProtNLM"/>
    </source>
</evidence>
<evidence type="ECO:0000313" key="2">
    <source>
        <dbReference type="EMBL" id="CAK9235403.1"/>
    </source>
</evidence>
<keyword evidence="1" id="KW-1133">Transmembrane helix</keyword>
<keyword evidence="1" id="KW-0812">Transmembrane</keyword>
<proteinExistence type="predicted"/>
<reference evidence="2" key="1">
    <citation type="submission" date="2024-02" db="EMBL/GenBank/DDBJ databases">
        <authorList>
            <consortium name="ELIXIR-Norway"/>
            <consortium name="Elixir Norway"/>
        </authorList>
    </citation>
    <scope>NUCLEOTIDE SEQUENCE</scope>
</reference>
<keyword evidence="3" id="KW-1185">Reference proteome</keyword>
<organism evidence="2 3">
    <name type="scientific">Sphagnum troendelagicum</name>
    <dbReference type="NCBI Taxonomy" id="128251"/>
    <lineage>
        <taxon>Eukaryota</taxon>
        <taxon>Viridiplantae</taxon>
        <taxon>Streptophyta</taxon>
        <taxon>Embryophyta</taxon>
        <taxon>Bryophyta</taxon>
        <taxon>Sphagnophytina</taxon>
        <taxon>Sphagnopsida</taxon>
        <taxon>Sphagnales</taxon>
        <taxon>Sphagnaceae</taxon>
        <taxon>Sphagnum</taxon>
    </lineage>
</organism>
<keyword evidence="1" id="KW-0472">Membrane</keyword>
<evidence type="ECO:0000313" key="3">
    <source>
        <dbReference type="Proteomes" id="UP001497512"/>
    </source>
</evidence>
<feature type="transmembrane region" description="Helical" evidence="1">
    <location>
        <begin position="138"/>
        <end position="157"/>
    </location>
</feature>
<name>A0ABP0V273_9BRYO</name>
<evidence type="ECO:0000256" key="1">
    <source>
        <dbReference type="SAM" id="Phobius"/>
    </source>
</evidence>
<accession>A0ABP0V273</accession>
<dbReference type="Proteomes" id="UP001497512">
    <property type="component" value="Chromosome 8"/>
</dbReference>
<dbReference type="EMBL" id="OZ019900">
    <property type="protein sequence ID" value="CAK9235403.1"/>
    <property type="molecule type" value="Genomic_DNA"/>
</dbReference>